<dbReference type="Pfam" id="PF04773">
    <property type="entry name" value="FecR"/>
    <property type="match status" value="1"/>
</dbReference>
<reference evidence="4 5" key="1">
    <citation type="journal article" date="2015" name="Int. J. Syst. Evol. Microbiol.">
        <title>Carboxylicivirga linearis sp. nov., isolated from a sea cucumber culture pond.</title>
        <authorList>
            <person name="Wang F.Q."/>
            <person name="Zhou Y.X."/>
            <person name="Lin X.Z."/>
            <person name="Chen G.J."/>
            <person name="Du Z.J."/>
        </authorList>
    </citation>
    <scope>NUCLEOTIDE SEQUENCE [LARGE SCALE GENOMIC DNA]</scope>
    <source>
        <strain evidence="4 5">FB218</strain>
    </source>
</reference>
<dbReference type="InterPro" id="IPR032508">
    <property type="entry name" value="FecR_C"/>
</dbReference>
<protein>
    <submittedName>
        <fullName evidence="4">FecR domain-containing protein</fullName>
    </submittedName>
</protein>
<sequence length="325" mass="36910">MKQKRSHSIDWDLIAKDIAGELSQNEHDRLNNELSADNDLLGQLGELWGDAKYAQELKTIDTNKAWSKVQNDIHHKQRYRLMNGWKKGMLVAATVVIALGAYVLIKNLVSDDKFTSVIAQNEVTHIQLTDGTKVDLNIGSALKYPNVFDAETRKVELLGEAFFDVARNENQPFVIETNNLRIKVLGTSFNVKANVENGNEIVTVSSGKVEVWHNTSHVVLEKGEAVDFDVESKELVKTSVVNVNYKAWKTREIKFEDVSLREVIAIIESVYHITIEVDESVEVDSLILNAQFSHDNLEHVMRVVCQTFNLQSSREEDKYRIESVR</sequence>
<feature type="domain" description="Protein FecR C-terminal" evidence="3">
    <location>
        <begin position="253"/>
        <end position="319"/>
    </location>
</feature>
<dbReference type="Proteomes" id="UP000708576">
    <property type="component" value="Unassembled WGS sequence"/>
</dbReference>
<dbReference type="PANTHER" id="PTHR30273:SF2">
    <property type="entry name" value="PROTEIN FECR"/>
    <property type="match status" value="1"/>
</dbReference>
<dbReference type="InterPro" id="IPR006860">
    <property type="entry name" value="FecR"/>
</dbReference>
<name>A0ABS5JU36_9BACT</name>
<dbReference type="RefSeq" id="WP_212215162.1">
    <property type="nucleotide sequence ID" value="NZ_JAGUCO010000003.1"/>
</dbReference>
<proteinExistence type="predicted"/>
<feature type="domain" description="FecR protein" evidence="2">
    <location>
        <begin position="119"/>
        <end position="210"/>
    </location>
</feature>
<comment type="caution">
    <text evidence="4">The sequence shown here is derived from an EMBL/GenBank/DDBJ whole genome shotgun (WGS) entry which is preliminary data.</text>
</comment>
<dbReference type="Gene3D" id="2.60.120.1440">
    <property type="match status" value="1"/>
</dbReference>
<keyword evidence="1" id="KW-0472">Membrane</keyword>
<evidence type="ECO:0000259" key="2">
    <source>
        <dbReference type="Pfam" id="PF04773"/>
    </source>
</evidence>
<dbReference type="Gene3D" id="3.55.50.30">
    <property type="match status" value="1"/>
</dbReference>
<evidence type="ECO:0000313" key="4">
    <source>
        <dbReference type="EMBL" id="MBS2097981.1"/>
    </source>
</evidence>
<dbReference type="Pfam" id="PF16344">
    <property type="entry name" value="FecR_C"/>
    <property type="match status" value="1"/>
</dbReference>
<organism evidence="4 5">
    <name type="scientific">Carboxylicivirga linearis</name>
    <dbReference type="NCBI Taxonomy" id="1628157"/>
    <lineage>
        <taxon>Bacteria</taxon>
        <taxon>Pseudomonadati</taxon>
        <taxon>Bacteroidota</taxon>
        <taxon>Bacteroidia</taxon>
        <taxon>Marinilabiliales</taxon>
        <taxon>Marinilabiliaceae</taxon>
        <taxon>Carboxylicivirga</taxon>
    </lineage>
</organism>
<keyword evidence="5" id="KW-1185">Reference proteome</keyword>
<dbReference type="InterPro" id="IPR012373">
    <property type="entry name" value="Ferrdict_sens_TM"/>
</dbReference>
<evidence type="ECO:0000313" key="5">
    <source>
        <dbReference type="Proteomes" id="UP000708576"/>
    </source>
</evidence>
<keyword evidence="1" id="KW-0812">Transmembrane</keyword>
<keyword evidence="1" id="KW-1133">Transmembrane helix</keyword>
<dbReference type="EMBL" id="JAGUCO010000003">
    <property type="protein sequence ID" value="MBS2097981.1"/>
    <property type="molecule type" value="Genomic_DNA"/>
</dbReference>
<evidence type="ECO:0000256" key="1">
    <source>
        <dbReference type="SAM" id="Phobius"/>
    </source>
</evidence>
<accession>A0ABS5JU36</accession>
<gene>
    <name evidence="4" type="ORF">KEM10_06780</name>
</gene>
<evidence type="ECO:0000259" key="3">
    <source>
        <dbReference type="Pfam" id="PF16344"/>
    </source>
</evidence>
<feature type="transmembrane region" description="Helical" evidence="1">
    <location>
        <begin position="88"/>
        <end position="105"/>
    </location>
</feature>
<dbReference type="PANTHER" id="PTHR30273">
    <property type="entry name" value="PERIPLASMIC SIGNAL SENSOR AND SIGMA FACTOR ACTIVATOR FECR-RELATED"/>
    <property type="match status" value="1"/>
</dbReference>
<dbReference type="PIRSF" id="PIRSF018266">
    <property type="entry name" value="FecR"/>
    <property type="match status" value="1"/>
</dbReference>